<evidence type="ECO:0000256" key="10">
    <source>
        <dbReference type="ARBA" id="ARBA00023136"/>
    </source>
</evidence>
<keyword evidence="4" id="KW-0633">Potassium transport</keyword>
<dbReference type="AlphaFoldDB" id="A0A0D9Y7B5"/>
<evidence type="ECO:0000256" key="1">
    <source>
        <dbReference type="ARBA" id="ARBA00004141"/>
    </source>
</evidence>
<evidence type="ECO:0000313" key="15">
    <source>
        <dbReference type="EnsemblPlants" id="OGLUM01G14320.1"/>
    </source>
</evidence>
<evidence type="ECO:0000256" key="4">
    <source>
        <dbReference type="ARBA" id="ARBA00022538"/>
    </source>
</evidence>
<evidence type="ECO:0000259" key="14">
    <source>
        <dbReference type="Pfam" id="PF03522"/>
    </source>
</evidence>
<dbReference type="Pfam" id="PF00324">
    <property type="entry name" value="AA_permease"/>
    <property type="match status" value="1"/>
</dbReference>
<feature type="transmembrane region" description="Helical" evidence="12">
    <location>
        <begin position="297"/>
        <end position="315"/>
    </location>
</feature>
<feature type="transmembrane region" description="Helical" evidence="12">
    <location>
        <begin position="200"/>
        <end position="221"/>
    </location>
</feature>
<dbReference type="FunFam" id="1.20.1740.10:FF:000021">
    <property type="entry name" value="Cation-chloride cotransporter 1"/>
    <property type="match status" value="1"/>
</dbReference>
<dbReference type="GO" id="GO:0015379">
    <property type="term" value="F:potassium:chloride symporter activity"/>
    <property type="evidence" value="ECO:0007669"/>
    <property type="project" value="UniProtKB-ARBA"/>
</dbReference>
<dbReference type="InterPro" id="IPR004842">
    <property type="entry name" value="SLC12A_fam"/>
</dbReference>
<protein>
    <recommendedName>
        <fullName evidence="17">Amino acid permease/ SLC12A domain-containing protein</fullName>
    </recommendedName>
</protein>
<evidence type="ECO:0000256" key="2">
    <source>
        <dbReference type="ARBA" id="ARBA00010593"/>
    </source>
</evidence>
<dbReference type="InterPro" id="IPR018491">
    <property type="entry name" value="SLC12_C"/>
</dbReference>
<feature type="transmembrane region" description="Helical" evidence="12">
    <location>
        <begin position="383"/>
        <end position="405"/>
    </location>
</feature>
<keyword evidence="6" id="KW-0769">Symport</keyword>
<evidence type="ECO:0000256" key="6">
    <source>
        <dbReference type="ARBA" id="ARBA00022847"/>
    </source>
</evidence>
<dbReference type="Proteomes" id="UP000026961">
    <property type="component" value="Chromosome 1"/>
</dbReference>
<keyword evidence="9" id="KW-0406">Ion transport</keyword>
<keyword evidence="7" id="KW-0630">Potassium</keyword>
<comment type="similarity">
    <text evidence="2">Belongs to the SLC12A transporter family.</text>
</comment>
<keyword evidence="3" id="KW-0813">Transport</keyword>
<dbReference type="EnsemblPlants" id="OGLUM01G14320.1">
    <property type="protein sequence ID" value="OGLUM01G14320.1"/>
    <property type="gene ID" value="OGLUM01G14320"/>
</dbReference>
<keyword evidence="10 12" id="KW-0472">Membrane</keyword>
<evidence type="ECO:0000256" key="12">
    <source>
        <dbReference type="SAM" id="Phobius"/>
    </source>
</evidence>
<feature type="domain" description="Amino acid permease/ SLC12A" evidence="13">
    <location>
        <begin position="126"/>
        <end position="590"/>
    </location>
</feature>
<evidence type="ECO:0000256" key="7">
    <source>
        <dbReference type="ARBA" id="ARBA00022958"/>
    </source>
</evidence>
<feature type="transmembrane region" description="Helical" evidence="12">
    <location>
        <begin position="353"/>
        <end position="371"/>
    </location>
</feature>
<feature type="transmembrane region" description="Helical" evidence="12">
    <location>
        <begin position="547"/>
        <end position="576"/>
    </location>
</feature>
<dbReference type="HOGENOM" id="CLU_001883_1_1_1"/>
<sequence length="929" mass="102167">MRPAPQQRYRTVESHDRAVVQMAPMEFGSSADASASAGPRYIKPGTNLRTDARMHMASSNGRSSNGSQGDSKLELFGFDSLVNILGLKRMVGEQAQASASTRDGENAGIAIGHPKETETKLDTMMGVFVPCLQNILGIIYYIRFTWIVGMGGVWQSLVLVAFCGSCTFLTTISLSAIATNGAMKGGGPYYLIGRALGPEVGVSIGLCFFLGNAVAGAMYVLGAVETFLDAVPSAEFFQESVTVVTNTFVNGTAAGNATTISTPNLHDLQVYGIIVTILLCFIVFGGVKIINKVAPAFLIPVLFSILCIYIGVFIAPRPNASKWITGLSITTLKDNWSSDYQRTNNAGVPDPNGALLGLYFPAVTGIMAGSNRSASLKDTQRSIPIGTLHATISTTMMYLLSVFLFGALSTREGLLTDRLLCAAVAWPSPAVVYAGIILSTLGAALQSLTGAPRLLAAIANDDILPVLNYFKAYEGSEPHVATLFTSFICISCVIIGNLDVITPTITMFFLLCYAGVNLSCFLLDLLDAPSWRPRWKLHHWSLSLIGALLCIVIMFMISWTFTVVSLALASLIYYYVSLKGKAGDWGDGFKSAYFQLALRSLRSMGANQVHPKNWYPIPLIFCRPWGKLPEDVPCHPKLADFANCMKKKGREIIVAPSTSIGFRSIVQTMGLGNLKPNIVVMRYPEIWRRENLTQIPSTFVSIINDCITANKAVVIVKGLDEWPNEYQRQYGTIDLYWIVRDGGLMLLLSQLLLTKESFESCKIQVFCIAEEDTEAEELKADVKKFLYDLRMQADVIVVTVKSWEADPDRSGGSKKDDPEVYRSSQSRIRTYISELKEAAERERRPLMEGGKQVVVDEQKVEKFLYTMLKLNATILRHSRMAVVVLVSLPPPPLNHLAYCYMEYMDLLVENIPRILIVRGYRRDVVTLFT</sequence>
<evidence type="ECO:0000256" key="3">
    <source>
        <dbReference type="ARBA" id="ARBA00022448"/>
    </source>
</evidence>
<dbReference type="Gene3D" id="1.20.1740.10">
    <property type="entry name" value="Amino acid/polyamine transporter I"/>
    <property type="match status" value="1"/>
</dbReference>
<keyword evidence="11" id="KW-0325">Glycoprotein</keyword>
<feature type="transmembrane region" description="Helical" evidence="12">
    <location>
        <begin position="123"/>
        <end position="142"/>
    </location>
</feature>
<organism evidence="15">
    <name type="scientific">Oryza glumipatula</name>
    <dbReference type="NCBI Taxonomy" id="40148"/>
    <lineage>
        <taxon>Eukaryota</taxon>
        <taxon>Viridiplantae</taxon>
        <taxon>Streptophyta</taxon>
        <taxon>Embryophyta</taxon>
        <taxon>Tracheophyta</taxon>
        <taxon>Spermatophyta</taxon>
        <taxon>Magnoliopsida</taxon>
        <taxon>Liliopsida</taxon>
        <taxon>Poales</taxon>
        <taxon>Poaceae</taxon>
        <taxon>BOP clade</taxon>
        <taxon>Oryzoideae</taxon>
        <taxon>Oryzeae</taxon>
        <taxon>Oryzinae</taxon>
        <taxon>Oryza</taxon>
    </lineage>
</organism>
<dbReference type="GO" id="GO:0016020">
    <property type="term" value="C:membrane"/>
    <property type="evidence" value="ECO:0007669"/>
    <property type="project" value="UniProtKB-SubCell"/>
</dbReference>
<evidence type="ECO:0008006" key="17">
    <source>
        <dbReference type="Google" id="ProtNLM"/>
    </source>
</evidence>
<dbReference type="Pfam" id="PF03522">
    <property type="entry name" value="SLC12"/>
    <property type="match status" value="2"/>
</dbReference>
<reference evidence="15" key="1">
    <citation type="submission" date="2013-08" db="EMBL/GenBank/DDBJ databases">
        <title>Oryza genome evolution.</title>
        <authorList>
            <person name="Wing R.A."/>
            <person name="Panaud O."/>
            <person name="Oliveira A.C."/>
        </authorList>
    </citation>
    <scope>NUCLEOTIDE SEQUENCE</scope>
</reference>
<feature type="transmembrane region" description="Helical" evidence="12">
    <location>
        <begin position="480"/>
        <end position="498"/>
    </location>
</feature>
<accession>A0A0D9Y7B5</accession>
<dbReference type="PANTHER" id="PTHR11827:SF68">
    <property type="entry name" value="CATION-CHLORIDE COTRANSPORTER 2"/>
    <property type="match status" value="1"/>
</dbReference>
<evidence type="ECO:0000256" key="11">
    <source>
        <dbReference type="ARBA" id="ARBA00023180"/>
    </source>
</evidence>
<feature type="transmembrane region" description="Helical" evidence="12">
    <location>
        <begin position="154"/>
        <end position="179"/>
    </location>
</feature>
<evidence type="ECO:0000256" key="9">
    <source>
        <dbReference type="ARBA" id="ARBA00023065"/>
    </source>
</evidence>
<evidence type="ECO:0000259" key="13">
    <source>
        <dbReference type="Pfam" id="PF00324"/>
    </source>
</evidence>
<feature type="transmembrane region" description="Helical" evidence="12">
    <location>
        <begin position="425"/>
        <end position="445"/>
    </location>
</feature>
<keyword evidence="5 12" id="KW-0812">Transmembrane</keyword>
<dbReference type="InterPro" id="IPR004841">
    <property type="entry name" value="AA-permease/SLC12A_dom"/>
</dbReference>
<feature type="transmembrane region" description="Helical" evidence="12">
    <location>
        <begin position="270"/>
        <end position="290"/>
    </location>
</feature>
<reference evidence="15" key="3">
    <citation type="submission" date="2018-05" db="EMBL/GenBank/DDBJ databases">
        <title>OgluRS3 (Oryza glumaepatula Reference Sequence Version 3).</title>
        <authorList>
            <person name="Zhang J."/>
            <person name="Kudrna D."/>
            <person name="Lee S."/>
            <person name="Talag J."/>
            <person name="Welchert J."/>
            <person name="Wing R.A."/>
        </authorList>
    </citation>
    <scope>NUCLEOTIDE SEQUENCE [LARGE SCALE GENOMIC DNA]</scope>
</reference>
<dbReference type="PANTHER" id="PTHR11827">
    <property type="entry name" value="SOLUTE CARRIER FAMILY 12, CATION COTRANSPORTERS"/>
    <property type="match status" value="1"/>
</dbReference>
<keyword evidence="8 12" id="KW-1133">Transmembrane helix</keyword>
<reference evidence="15" key="2">
    <citation type="submission" date="2015-04" db="UniProtKB">
        <authorList>
            <consortium name="EnsemblPlants"/>
        </authorList>
    </citation>
    <scope>IDENTIFICATION</scope>
</reference>
<name>A0A0D9Y7B5_9ORYZ</name>
<keyword evidence="16" id="KW-1185">Reference proteome</keyword>
<dbReference type="Gramene" id="OGLUM01G14320.1">
    <property type="protein sequence ID" value="OGLUM01G14320.1"/>
    <property type="gene ID" value="OGLUM01G14320"/>
</dbReference>
<feature type="domain" description="SLC12A transporter C-terminal" evidence="14">
    <location>
        <begin position="655"/>
        <end position="717"/>
    </location>
</feature>
<evidence type="ECO:0000313" key="16">
    <source>
        <dbReference type="Proteomes" id="UP000026961"/>
    </source>
</evidence>
<evidence type="ECO:0000256" key="8">
    <source>
        <dbReference type="ARBA" id="ARBA00022989"/>
    </source>
</evidence>
<feature type="transmembrane region" description="Helical" evidence="12">
    <location>
        <begin position="504"/>
        <end position="526"/>
    </location>
</feature>
<proteinExistence type="inferred from homology"/>
<evidence type="ECO:0000256" key="5">
    <source>
        <dbReference type="ARBA" id="ARBA00022692"/>
    </source>
</evidence>
<comment type="subcellular location">
    <subcellularLocation>
        <location evidence="1">Membrane</location>
        <topology evidence="1">Multi-pass membrane protein</topology>
    </subcellularLocation>
</comment>
<feature type="domain" description="SLC12A transporter C-terminal" evidence="14">
    <location>
        <begin position="728"/>
        <end position="928"/>
    </location>
</feature>